<keyword evidence="8" id="KW-1185">Reference proteome</keyword>
<reference evidence="7" key="2">
    <citation type="journal article" date="2023" name="IMA Fungus">
        <title>Comparative genomic study of the Penicillium genus elucidates a diverse pangenome and 15 lateral gene transfer events.</title>
        <authorList>
            <person name="Petersen C."/>
            <person name="Sorensen T."/>
            <person name="Nielsen M.R."/>
            <person name="Sondergaard T.E."/>
            <person name="Sorensen J.L."/>
            <person name="Fitzpatrick D.A."/>
            <person name="Frisvad J.C."/>
            <person name="Nielsen K.L."/>
        </authorList>
    </citation>
    <scope>NUCLEOTIDE SEQUENCE</scope>
    <source>
        <strain evidence="7">IBT 29864</strain>
    </source>
</reference>
<dbReference type="Proteomes" id="UP001147782">
    <property type="component" value="Unassembled WGS sequence"/>
</dbReference>
<gene>
    <name evidence="7" type="ORF">N7496_000038</name>
</gene>
<comment type="similarity">
    <text evidence="1">Belongs to the paxM FAD-dependent monooxygenase family.</text>
</comment>
<accession>A0A9X0B5L5</accession>
<evidence type="ECO:0000256" key="5">
    <source>
        <dbReference type="ARBA" id="ARBA00023033"/>
    </source>
</evidence>
<evidence type="ECO:0000256" key="3">
    <source>
        <dbReference type="ARBA" id="ARBA00022827"/>
    </source>
</evidence>
<dbReference type="InterPro" id="IPR036188">
    <property type="entry name" value="FAD/NAD-bd_sf"/>
</dbReference>
<reference evidence="7" key="1">
    <citation type="submission" date="2022-11" db="EMBL/GenBank/DDBJ databases">
        <authorList>
            <person name="Petersen C."/>
        </authorList>
    </citation>
    <scope>NUCLEOTIDE SEQUENCE</scope>
    <source>
        <strain evidence="7">IBT 29864</strain>
    </source>
</reference>
<dbReference type="RefSeq" id="XP_056559698.1">
    <property type="nucleotide sequence ID" value="XM_056692969.1"/>
</dbReference>
<evidence type="ECO:0000313" key="8">
    <source>
        <dbReference type="Proteomes" id="UP001147782"/>
    </source>
</evidence>
<keyword evidence="3" id="KW-0274">FAD</keyword>
<dbReference type="PRINTS" id="PR00420">
    <property type="entry name" value="RNGMNOXGNASE"/>
</dbReference>
<keyword evidence="2" id="KW-0285">Flavoprotein</keyword>
<dbReference type="GO" id="GO:0004497">
    <property type="term" value="F:monooxygenase activity"/>
    <property type="evidence" value="ECO:0007669"/>
    <property type="project" value="UniProtKB-KW"/>
</dbReference>
<dbReference type="GeneID" id="81432146"/>
<evidence type="ECO:0000256" key="2">
    <source>
        <dbReference type="ARBA" id="ARBA00022630"/>
    </source>
</evidence>
<proteinExistence type="inferred from homology"/>
<sequence length="421" mass="46536">MTGTDRPLDVLIVGAGIAGLSAAIAFGKQGHRVVILEKSGFLKEAGAAIHLPPNCTALLQWMGVDPTEFGGTLLNEIHRYSAEGELKYKKDFAGIRGTWQAEWYLVHRVDLHNHLKNRALETATLHTRCRIVAINISGSRPSVTLDDGRTFEADLLLGADGLHSQVRGTVAPDAPRPHPVGKSCFRWILPTDRLKEEESALEFVKDPGIFIEWASEDRRLVAYPCSDNKVFNLCAFLPSSEVNTDDENDIWQTVGERQTIIQGFSKFHPGVQKMVEHADANLKVWELFDMEALPTWISGHAALLGDAAHPFQPYMGQGGAMAIEDAVGIATLLPLGTRPEDMQARLQMYQSSRRPRVEMVLKFTRLNGRDENDTAGGRITPADMVKFMGICFSYNEIEQCKDLLAQQAGEQGVKSVEVKGF</sequence>
<evidence type="ECO:0000256" key="4">
    <source>
        <dbReference type="ARBA" id="ARBA00023002"/>
    </source>
</evidence>
<dbReference type="GO" id="GO:0071949">
    <property type="term" value="F:FAD binding"/>
    <property type="evidence" value="ECO:0007669"/>
    <property type="project" value="InterPro"/>
</dbReference>
<dbReference type="AlphaFoldDB" id="A0A9X0B5L5"/>
<evidence type="ECO:0000256" key="1">
    <source>
        <dbReference type="ARBA" id="ARBA00007992"/>
    </source>
</evidence>
<evidence type="ECO:0000313" key="7">
    <source>
        <dbReference type="EMBL" id="KAJ5388970.1"/>
    </source>
</evidence>
<dbReference type="Pfam" id="PF01494">
    <property type="entry name" value="FAD_binding_3"/>
    <property type="match status" value="1"/>
</dbReference>
<dbReference type="InterPro" id="IPR002938">
    <property type="entry name" value="FAD-bd"/>
</dbReference>
<dbReference type="EMBL" id="JAPZBS010000001">
    <property type="protein sequence ID" value="KAJ5388970.1"/>
    <property type="molecule type" value="Genomic_DNA"/>
</dbReference>
<organism evidence="7 8">
    <name type="scientific">Penicillium cataractarum</name>
    <dbReference type="NCBI Taxonomy" id="2100454"/>
    <lineage>
        <taxon>Eukaryota</taxon>
        <taxon>Fungi</taxon>
        <taxon>Dikarya</taxon>
        <taxon>Ascomycota</taxon>
        <taxon>Pezizomycotina</taxon>
        <taxon>Eurotiomycetes</taxon>
        <taxon>Eurotiomycetidae</taxon>
        <taxon>Eurotiales</taxon>
        <taxon>Aspergillaceae</taxon>
        <taxon>Penicillium</taxon>
    </lineage>
</organism>
<dbReference type="OrthoDB" id="9993796at2759"/>
<dbReference type="PANTHER" id="PTHR13789:SF317">
    <property type="entry name" value="FAD-BINDING DOMAIN-CONTAINING PROTEIN-RELATED"/>
    <property type="match status" value="1"/>
</dbReference>
<dbReference type="PANTHER" id="PTHR13789">
    <property type="entry name" value="MONOOXYGENASE"/>
    <property type="match status" value="1"/>
</dbReference>
<name>A0A9X0B5L5_9EURO</name>
<evidence type="ECO:0000259" key="6">
    <source>
        <dbReference type="Pfam" id="PF01494"/>
    </source>
</evidence>
<dbReference type="Gene3D" id="3.50.50.60">
    <property type="entry name" value="FAD/NAD(P)-binding domain"/>
    <property type="match status" value="1"/>
</dbReference>
<dbReference type="SUPFAM" id="SSF54373">
    <property type="entry name" value="FAD-linked reductases, C-terminal domain"/>
    <property type="match status" value="1"/>
</dbReference>
<keyword evidence="4" id="KW-0560">Oxidoreductase</keyword>
<comment type="caution">
    <text evidence="7">The sequence shown here is derived from an EMBL/GenBank/DDBJ whole genome shotgun (WGS) entry which is preliminary data.</text>
</comment>
<keyword evidence="5" id="KW-0503">Monooxygenase</keyword>
<protein>
    <recommendedName>
        <fullName evidence="6">FAD-binding domain-containing protein</fullName>
    </recommendedName>
</protein>
<dbReference type="InterPro" id="IPR050493">
    <property type="entry name" value="FAD-dep_Monooxygenase_BioMet"/>
</dbReference>
<feature type="domain" description="FAD-binding" evidence="6">
    <location>
        <begin position="9"/>
        <end position="364"/>
    </location>
</feature>
<dbReference type="SUPFAM" id="SSF51905">
    <property type="entry name" value="FAD/NAD(P)-binding domain"/>
    <property type="match status" value="1"/>
</dbReference>